<comment type="caution">
    <text evidence="1">The sequence shown here is derived from an EMBL/GenBank/DDBJ whole genome shotgun (WGS) entry which is preliminary data.</text>
</comment>
<sequence length="74" mass="7823">MTWQLLGYAPPVPPDTSGIVSLNLVLPNGSVQFMQVSNVDIIGAQYLGPTPPAPGPVSCQPIMAASLHIKRRTL</sequence>
<organism evidence="1 2">
    <name type="scientific">Paenibacillus provencensis</name>
    <dbReference type="NCBI Taxonomy" id="441151"/>
    <lineage>
        <taxon>Bacteria</taxon>
        <taxon>Bacillati</taxon>
        <taxon>Bacillota</taxon>
        <taxon>Bacilli</taxon>
        <taxon>Bacillales</taxon>
        <taxon>Paenibacillaceae</taxon>
        <taxon>Paenibacillus</taxon>
    </lineage>
</organism>
<dbReference type="EMBL" id="JBHTKX010000003">
    <property type="protein sequence ID" value="MFD1130366.1"/>
    <property type="molecule type" value="Genomic_DNA"/>
</dbReference>
<gene>
    <name evidence="1" type="ORF">ACFQ3J_19650</name>
</gene>
<accession>A0ABW3Q1B5</accession>
<evidence type="ECO:0000313" key="2">
    <source>
        <dbReference type="Proteomes" id="UP001597169"/>
    </source>
</evidence>
<keyword evidence="2" id="KW-1185">Reference proteome</keyword>
<dbReference type="RefSeq" id="WP_251583773.1">
    <property type="nucleotide sequence ID" value="NZ_JBHTKX010000003.1"/>
</dbReference>
<name>A0ABW3Q1B5_9BACL</name>
<reference evidence="2" key="1">
    <citation type="journal article" date="2019" name="Int. J. Syst. Evol. Microbiol.">
        <title>The Global Catalogue of Microorganisms (GCM) 10K type strain sequencing project: providing services to taxonomists for standard genome sequencing and annotation.</title>
        <authorList>
            <consortium name="The Broad Institute Genomics Platform"/>
            <consortium name="The Broad Institute Genome Sequencing Center for Infectious Disease"/>
            <person name="Wu L."/>
            <person name="Ma J."/>
        </authorList>
    </citation>
    <scope>NUCLEOTIDE SEQUENCE [LARGE SCALE GENOMIC DNA]</scope>
    <source>
        <strain evidence="2">CCUG 53519</strain>
    </source>
</reference>
<protein>
    <submittedName>
        <fullName evidence="1">Uncharacterized protein</fullName>
    </submittedName>
</protein>
<evidence type="ECO:0000313" key="1">
    <source>
        <dbReference type="EMBL" id="MFD1130366.1"/>
    </source>
</evidence>
<dbReference type="Proteomes" id="UP001597169">
    <property type="component" value="Unassembled WGS sequence"/>
</dbReference>
<proteinExistence type="predicted"/>